<dbReference type="AlphaFoldDB" id="A0A2U3LKB3"/>
<organism evidence="1 2">
    <name type="scientific">Candidatus Desulfosporosinus infrequens</name>
    <dbReference type="NCBI Taxonomy" id="2043169"/>
    <lineage>
        <taxon>Bacteria</taxon>
        <taxon>Bacillati</taxon>
        <taxon>Bacillota</taxon>
        <taxon>Clostridia</taxon>
        <taxon>Eubacteriales</taxon>
        <taxon>Desulfitobacteriaceae</taxon>
        <taxon>Desulfosporosinus</taxon>
    </lineage>
</organism>
<evidence type="ECO:0000313" key="2">
    <source>
        <dbReference type="Proteomes" id="UP000238916"/>
    </source>
</evidence>
<name>A0A2U3LKB3_9FIRM</name>
<dbReference type="EMBL" id="OMOF01000517">
    <property type="protein sequence ID" value="SPF52266.1"/>
    <property type="molecule type" value="Genomic_DNA"/>
</dbReference>
<proteinExistence type="predicted"/>
<dbReference type="Proteomes" id="UP000238916">
    <property type="component" value="Unassembled WGS sequence"/>
</dbReference>
<evidence type="ECO:0000313" key="1">
    <source>
        <dbReference type="EMBL" id="SPF52266.1"/>
    </source>
</evidence>
<sequence>MLKENNKYSLKKEKFIYIIGRHEIIAYFAKEQFQNQGYERVEKKVGSNQSTFNKR</sequence>
<protein>
    <submittedName>
        <fullName evidence="1">Uncharacterized protein</fullName>
    </submittedName>
</protein>
<reference evidence="2" key="1">
    <citation type="submission" date="2018-02" db="EMBL/GenBank/DDBJ databases">
        <authorList>
            <person name="Hausmann B."/>
        </authorList>
    </citation>
    <scope>NUCLEOTIDE SEQUENCE [LARGE SCALE GENOMIC DNA]</scope>
    <source>
        <strain evidence="2">Peat soil MAG SbF1</strain>
    </source>
</reference>
<accession>A0A2U3LKB3</accession>
<gene>
    <name evidence="1" type="ORF">SBF1_5640005</name>
</gene>